<dbReference type="PROSITE" id="PS50893">
    <property type="entry name" value="ABC_TRANSPORTER_2"/>
    <property type="match status" value="2"/>
</dbReference>
<organism evidence="5 6">
    <name type="scientific">Maritalea porphyrae</name>
    <dbReference type="NCBI Taxonomy" id="880732"/>
    <lineage>
        <taxon>Bacteria</taxon>
        <taxon>Pseudomonadati</taxon>
        <taxon>Pseudomonadota</taxon>
        <taxon>Alphaproteobacteria</taxon>
        <taxon>Hyphomicrobiales</taxon>
        <taxon>Devosiaceae</taxon>
        <taxon>Maritalea</taxon>
    </lineage>
</organism>
<proteinExistence type="inferred from homology"/>
<feature type="domain" description="ABC transporter" evidence="4">
    <location>
        <begin position="257"/>
        <end position="503"/>
    </location>
</feature>
<keyword evidence="2" id="KW-0547">Nucleotide-binding</keyword>
<reference evidence="5" key="1">
    <citation type="journal article" date="2014" name="Int. J. Syst. Evol. Microbiol.">
        <title>Complete genome of a new Firmicutes species belonging to the dominant human colonic microbiota ('Ruminococcus bicirculans') reveals two chromosomes and a selective capacity to utilize plant glucans.</title>
        <authorList>
            <consortium name="NISC Comparative Sequencing Program"/>
            <person name="Wegmann U."/>
            <person name="Louis P."/>
            <person name="Goesmann A."/>
            <person name="Henrissat B."/>
            <person name="Duncan S.H."/>
            <person name="Flint H.J."/>
        </authorList>
    </citation>
    <scope>NUCLEOTIDE SEQUENCE</scope>
    <source>
        <strain evidence="5">NBRC 107169</strain>
    </source>
</reference>
<comment type="similarity">
    <text evidence="1">Belongs to the ABC transporter superfamily.</text>
</comment>
<gene>
    <name evidence="5" type="ORF">GCM10007879_12750</name>
</gene>
<dbReference type="InterPro" id="IPR017871">
    <property type="entry name" value="ABC_transporter-like_CS"/>
</dbReference>
<dbReference type="CDD" id="cd03215">
    <property type="entry name" value="ABC_Carb_Monos_II"/>
    <property type="match status" value="1"/>
</dbReference>
<dbReference type="RefSeq" id="WP_284362882.1">
    <property type="nucleotide sequence ID" value="NZ_BSNI01000002.1"/>
</dbReference>
<dbReference type="SMART" id="SM00382">
    <property type="entry name" value="AAA"/>
    <property type="match status" value="1"/>
</dbReference>
<evidence type="ECO:0000313" key="5">
    <source>
        <dbReference type="EMBL" id="GLQ17026.1"/>
    </source>
</evidence>
<evidence type="ECO:0000256" key="1">
    <source>
        <dbReference type="ARBA" id="ARBA00005417"/>
    </source>
</evidence>
<evidence type="ECO:0000259" key="4">
    <source>
        <dbReference type="PROSITE" id="PS50893"/>
    </source>
</evidence>
<evidence type="ECO:0000313" key="6">
    <source>
        <dbReference type="Proteomes" id="UP001161405"/>
    </source>
</evidence>
<dbReference type="Pfam" id="PF00005">
    <property type="entry name" value="ABC_tran"/>
    <property type="match status" value="2"/>
</dbReference>
<evidence type="ECO:0000256" key="3">
    <source>
        <dbReference type="ARBA" id="ARBA00022840"/>
    </source>
</evidence>
<dbReference type="GO" id="GO:0005524">
    <property type="term" value="F:ATP binding"/>
    <property type="evidence" value="ECO:0007669"/>
    <property type="project" value="UniProtKB-KW"/>
</dbReference>
<keyword evidence="6" id="KW-1185">Reference proteome</keyword>
<dbReference type="CDD" id="cd03216">
    <property type="entry name" value="ABC_Carb_Monos_I"/>
    <property type="match status" value="1"/>
</dbReference>
<dbReference type="PANTHER" id="PTHR43790">
    <property type="entry name" value="CARBOHYDRATE TRANSPORT ATP-BINDING PROTEIN MG119-RELATED"/>
    <property type="match status" value="1"/>
</dbReference>
<dbReference type="InterPro" id="IPR003439">
    <property type="entry name" value="ABC_transporter-like_ATP-bd"/>
</dbReference>
<dbReference type="Proteomes" id="UP001161405">
    <property type="component" value="Unassembled WGS sequence"/>
</dbReference>
<sequence length="507" mass="54835">MVQGEALLKLEGISKYYGTFKANDRISLEIQPGEIHALLGENGAGKSTLVKMLYGSLQPDEGRIVWQGEGVEIPNPATARDLGIGMVFQHFSLFDALTVAENVALALPPGKSLKQVSKELEEISSSYGLPLKASARIHDLSVGERQRVEIVRCLLQHPKLIIMDEPTSVLTPQEAEDLFKVLRRLSDEGKAILYISHKLAEVQALCQEATILRHGKVVGECVPADETPISLAKMMVGSDIHEISPRDVPVAHGEVMLQVKDLSLAGISGFDTALKDINFMLHKGEISGVAGIAGNGQNELFDAVSGERLSGKDNVTIKGEPVGHLNIQKRRKLGAMFISEERLGHAAVPEFSLSENVILTRHGLEKDLNKGPFVSRRSARKVKDKIVEQFDVRKGSDDPVAQSLSGGNLQKFVLGREVMGDAEIIVVNQPTWGVDAGSAAHIRQTLVDLAAKGAAILVISQDLDELFEVADAIATLSEGRLSPFVPTRSTDRHKIGLQMTSGTVENA</sequence>
<protein>
    <submittedName>
        <fullName evidence="5">ABC transporter ATP-binding protein</fullName>
    </submittedName>
</protein>
<dbReference type="InterPro" id="IPR003593">
    <property type="entry name" value="AAA+_ATPase"/>
</dbReference>
<dbReference type="SUPFAM" id="SSF52540">
    <property type="entry name" value="P-loop containing nucleoside triphosphate hydrolases"/>
    <property type="match status" value="2"/>
</dbReference>
<dbReference type="InterPro" id="IPR050107">
    <property type="entry name" value="ABC_carbohydrate_import_ATPase"/>
</dbReference>
<feature type="domain" description="ABC transporter" evidence="4">
    <location>
        <begin position="8"/>
        <end position="239"/>
    </location>
</feature>
<dbReference type="InterPro" id="IPR027417">
    <property type="entry name" value="P-loop_NTPase"/>
</dbReference>
<keyword evidence="3 5" id="KW-0067">ATP-binding</keyword>
<comment type="caution">
    <text evidence="5">The sequence shown here is derived from an EMBL/GenBank/DDBJ whole genome shotgun (WGS) entry which is preliminary data.</text>
</comment>
<dbReference type="PANTHER" id="PTHR43790:SF4">
    <property type="entry name" value="GUANOSINE IMPORT ATP-BINDING PROTEIN NUPO"/>
    <property type="match status" value="1"/>
</dbReference>
<accession>A0ABQ5UPN5</accession>
<dbReference type="PROSITE" id="PS00211">
    <property type="entry name" value="ABC_TRANSPORTER_1"/>
    <property type="match status" value="2"/>
</dbReference>
<dbReference type="Gene3D" id="3.40.50.300">
    <property type="entry name" value="P-loop containing nucleotide triphosphate hydrolases"/>
    <property type="match status" value="2"/>
</dbReference>
<name>A0ABQ5UPN5_9HYPH</name>
<dbReference type="EMBL" id="BSNI01000002">
    <property type="protein sequence ID" value="GLQ17026.1"/>
    <property type="molecule type" value="Genomic_DNA"/>
</dbReference>
<reference evidence="5" key="2">
    <citation type="submission" date="2023-01" db="EMBL/GenBank/DDBJ databases">
        <title>Draft genome sequence of Maritalea porphyrae strain NBRC 107169.</title>
        <authorList>
            <person name="Sun Q."/>
            <person name="Mori K."/>
        </authorList>
    </citation>
    <scope>NUCLEOTIDE SEQUENCE</scope>
    <source>
        <strain evidence="5">NBRC 107169</strain>
    </source>
</reference>
<evidence type="ECO:0000256" key="2">
    <source>
        <dbReference type="ARBA" id="ARBA00022741"/>
    </source>
</evidence>